<dbReference type="Pfam" id="PF14244">
    <property type="entry name" value="Retrotran_gag_3"/>
    <property type="match status" value="1"/>
</dbReference>
<dbReference type="Gene3D" id="3.30.420.10">
    <property type="entry name" value="Ribonuclease H-like superfamily/Ribonuclease H"/>
    <property type="match status" value="1"/>
</dbReference>
<reference evidence="3" key="1">
    <citation type="submission" date="2020-06" db="EMBL/GenBank/DDBJ databases">
        <authorList>
            <person name="Li T."/>
            <person name="Hu X."/>
            <person name="Zhang T."/>
            <person name="Song X."/>
            <person name="Zhang H."/>
            <person name="Dai N."/>
            <person name="Sheng W."/>
            <person name="Hou X."/>
            <person name="Wei L."/>
        </authorList>
    </citation>
    <scope>NUCLEOTIDE SEQUENCE</scope>
    <source>
        <strain evidence="3">KEN1</strain>
        <tissue evidence="3">Leaf</tissue>
    </source>
</reference>
<dbReference type="InterPro" id="IPR036397">
    <property type="entry name" value="RNaseH_sf"/>
</dbReference>
<dbReference type="PANTHER" id="PTHR37610:SF40">
    <property type="entry name" value="OS01G0909600 PROTEIN"/>
    <property type="match status" value="1"/>
</dbReference>
<dbReference type="GO" id="GO:0015074">
    <property type="term" value="P:DNA integration"/>
    <property type="evidence" value="ECO:0007669"/>
    <property type="project" value="InterPro"/>
</dbReference>
<feature type="region of interest" description="Disordered" evidence="1">
    <location>
        <begin position="243"/>
        <end position="263"/>
    </location>
</feature>
<dbReference type="EMBL" id="JACGWN010000013">
    <property type="protein sequence ID" value="KAL0411401.1"/>
    <property type="molecule type" value="Genomic_DNA"/>
</dbReference>
<sequence length="930" mass="105478">MATKNQGDEDKSIASQRPQGDSNALRLQNTDHPGMGLVSVPLDATNYHSWSKAVQLALGAKQKLSFIDGNSQKPAAGSNELEQWQRTDYMVISWLLNPVSKQIAEAFIYAPSARDLWVDLHDRFGESNGPLLYQIQREISSISQGDQTISVYFTRLKKLWDELACLNPLPTCSCGSSKALADMTSSSQLLQFLMGLNDAYNHVRNQILLMEPLPSIGKAYSMTLRVEKQREVHSNFPSSWPEGAMNARTWGRGRPPAARTTDKRDKNSLFCDHCKRTGHTRETCFKIHGFPEWYKGLTEQRRKGPTVQGRAFTATYEGETSTQGRNEQQLSELIRTEVRRAMQDQSDSAISEDVNMADFDDFAGKDCQKLFEDLGILHQRSCVYTPQQNGVVERKHQHLLQIARGLMFQANLPHKFWHEALLTATYIMNRLPTKRFNWKTPYEILHEKKPVYNNLRTFGSICFITNVLPSKTKFDKRAHKCIFLGYVQENLPTEHEIPQALVPEIPQAIVPIPRRSARQTNRPVWLDDYICTSSVTDFNPHHFTQITPKHGYFAAALSSLQEPRNYQQAKDKREWMEAMQAEIIALERNNTWITTQLPDNKKAIGCRWIYKLKLKPDGTVERCKAHLVAKGYRHPENGMKSSQKESSPLVLPNQSMTIVCSLRPLIQGLTVTQTKYMNDLITDMGLAQAKTTTTPLPVGIKFTSDAGGVLPDPSQYRRLIGRVFYLGYTRPDISHATQQLSQFIQRPCQQHWEAAVHLVRYIKGSSAPVSWKTKKQNIVSRSTAEAEYRSMASAACELTWLTYLLTDLGVLVQLPILFYCDNKAALHITENPVFHERTKHLEIDCHIVRDKFKDGLIQPTFVPSKLQLADVFTKPLAPSSFLHLRSKLNLISRNGSGSSGSRGNPSCYSTLVEEGGTRRRLQLPSIQNFI</sequence>
<dbReference type="SUPFAM" id="SSF53098">
    <property type="entry name" value="Ribonuclease H-like"/>
    <property type="match status" value="1"/>
</dbReference>
<proteinExistence type="predicted"/>
<name>A0AAW2U700_9LAMI</name>
<dbReference type="InterPro" id="IPR012337">
    <property type="entry name" value="RNaseH-like_sf"/>
</dbReference>
<dbReference type="PROSITE" id="PS50994">
    <property type="entry name" value="INTEGRASE"/>
    <property type="match status" value="1"/>
</dbReference>
<organism evidence="3">
    <name type="scientific">Sesamum latifolium</name>
    <dbReference type="NCBI Taxonomy" id="2727402"/>
    <lineage>
        <taxon>Eukaryota</taxon>
        <taxon>Viridiplantae</taxon>
        <taxon>Streptophyta</taxon>
        <taxon>Embryophyta</taxon>
        <taxon>Tracheophyta</taxon>
        <taxon>Spermatophyta</taxon>
        <taxon>Magnoliopsida</taxon>
        <taxon>eudicotyledons</taxon>
        <taxon>Gunneridae</taxon>
        <taxon>Pentapetalae</taxon>
        <taxon>asterids</taxon>
        <taxon>lamiids</taxon>
        <taxon>Lamiales</taxon>
        <taxon>Pedaliaceae</taxon>
        <taxon>Sesamum</taxon>
    </lineage>
</organism>
<feature type="compositionally biased region" description="Basic and acidic residues" evidence="1">
    <location>
        <begin position="1"/>
        <end position="12"/>
    </location>
</feature>
<protein>
    <submittedName>
        <fullName evidence="3">Retrovirus-related Pol polyprotein from transposon RE2</fullName>
    </submittedName>
</protein>
<feature type="compositionally biased region" description="Polar residues" evidence="1">
    <location>
        <begin position="13"/>
        <end position="30"/>
    </location>
</feature>
<dbReference type="InterPro" id="IPR001584">
    <property type="entry name" value="Integrase_cat-core"/>
</dbReference>
<evidence type="ECO:0000259" key="2">
    <source>
        <dbReference type="PROSITE" id="PS50994"/>
    </source>
</evidence>
<dbReference type="AlphaFoldDB" id="A0AAW2U700"/>
<gene>
    <name evidence="3" type="ORF">Slati_3729800</name>
</gene>
<dbReference type="CDD" id="cd09272">
    <property type="entry name" value="RNase_HI_RT_Ty1"/>
    <property type="match status" value="1"/>
</dbReference>
<dbReference type="GO" id="GO:0003676">
    <property type="term" value="F:nucleic acid binding"/>
    <property type="evidence" value="ECO:0007669"/>
    <property type="project" value="InterPro"/>
</dbReference>
<feature type="domain" description="Integrase catalytic" evidence="2">
    <location>
        <begin position="355"/>
        <end position="449"/>
    </location>
</feature>
<dbReference type="InterPro" id="IPR029472">
    <property type="entry name" value="Copia-like_N"/>
</dbReference>
<evidence type="ECO:0000256" key="1">
    <source>
        <dbReference type="SAM" id="MobiDB-lite"/>
    </source>
</evidence>
<evidence type="ECO:0000313" key="3">
    <source>
        <dbReference type="EMBL" id="KAL0411401.1"/>
    </source>
</evidence>
<accession>A0AAW2U700</accession>
<dbReference type="SUPFAM" id="SSF56672">
    <property type="entry name" value="DNA/RNA polymerases"/>
    <property type="match status" value="1"/>
</dbReference>
<comment type="caution">
    <text evidence="3">The sequence shown here is derived from an EMBL/GenBank/DDBJ whole genome shotgun (WGS) entry which is preliminary data.</text>
</comment>
<reference evidence="3" key="2">
    <citation type="journal article" date="2024" name="Plant">
        <title>Genomic evolution and insights into agronomic trait innovations of Sesamum species.</title>
        <authorList>
            <person name="Miao H."/>
            <person name="Wang L."/>
            <person name="Qu L."/>
            <person name="Liu H."/>
            <person name="Sun Y."/>
            <person name="Le M."/>
            <person name="Wang Q."/>
            <person name="Wei S."/>
            <person name="Zheng Y."/>
            <person name="Lin W."/>
            <person name="Duan Y."/>
            <person name="Cao H."/>
            <person name="Xiong S."/>
            <person name="Wang X."/>
            <person name="Wei L."/>
            <person name="Li C."/>
            <person name="Ma Q."/>
            <person name="Ju M."/>
            <person name="Zhao R."/>
            <person name="Li G."/>
            <person name="Mu C."/>
            <person name="Tian Q."/>
            <person name="Mei H."/>
            <person name="Zhang T."/>
            <person name="Gao T."/>
            <person name="Zhang H."/>
        </authorList>
    </citation>
    <scope>NUCLEOTIDE SEQUENCE</scope>
    <source>
        <strain evidence="3">KEN1</strain>
    </source>
</reference>
<dbReference type="InterPro" id="IPR043502">
    <property type="entry name" value="DNA/RNA_pol_sf"/>
</dbReference>
<dbReference type="PANTHER" id="PTHR37610">
    <property type="entry name" value="CCHC-TYPE DOMAIN-CONTAINING PROTEIN"/>
    <property type="match status" value="1"/>
</dbReference>
<feature type="region of interest" description="Disordered" evidence="1">
    <location>
        <begin position="1"/>
        <end position="30"/>
    </location>
</feature>